<organism evidence="1 2">
    <name type="scientific">Panagrolaimus sp. ES5</name>
    <dbReference type="NCBI Taxonomy" id="591445"/>
    <lineage>
        <taxon>Eukaryota</taxon>
        <taxon>Metazoa</taxon>
        <taxon>Ecdysozoa</taxon>
        <taxon>Nematoda</taxon>
        <taxon>Chromadorea</taxon>
        <taxon>Rhabditida</taxon>
        <taxon>Tylenchina</taxon>
        <taxon>Panagrolaimomorpha</taxon>
        <taxon>Panagrolaimoidea</taxon>
        <taxon>Panagrolaimidae</taxon>
        <taxon>Panagrolaimus</taxon>
    </lineage>
</organism>
<protein>
    <submittedName>
        <fullName evidence="2">Uncharacterized protein</fullName>
    </submittedName>
</protein>
<dbReference type="Proteomes" id="UP000887579">
    <property type="component" value="Unplaced"/>
</dbReference>
<dbReference type="WBParaSite" id="ES5_v2.g29313.t1">
    <property type="protein sequence ID" value="ES5_v2.g29313.t1"/>
    <property type="gene ID" value="ES5_v2.g29313"/>
</dbReference>
<proteinExistence type="predicted"/>
<name>A0AC34GHZ3_9BILA</name>
<reference evidence="2" key="1">
    <citation type="submission" date="2022-11" db="UniProtKB">
        <authorList>
            <consortium name="WormBaseParasite"/>
        </authorList>
    </citation>
    <scope>IDENTIFICATION</scope>
</reference>
<accession>A0AC34GHZ3</accession>
<evidence type="ECO:0000313" key="2">
    <source>
        <dbReference type="WBParaSite" id="ES5_v2.g29313.t1"/>
    </source>
</evidence>
<evidence type="ECO:0000313" key="1">
    <source>
        <dbReference type="Proteomes" id="UP000887579"/>
    </source>
</evidence>
<sequence>MMQELNLFINPGTGEFLHPNDSAATSEVDKHVEPSLVHSYHQYASDPSAAAAALPYPNPFGRGAPQPYQQQPPQEQQPNPFLQPMNPKVDDILENLFAGDDLPDSIRKYMNLGSYEKDENVVSSAAAAPSDSSLLGLPPTLNGYIQKFEAAINEPSGVGADKKINDHDASKVVPDIPPRVAVADNKINDDSAMFETVQGPSKVVSDKNDSVALKTVQNTVTAAGADKKINDIDPVKV</sequence>